<evidence type="ECO:0000313" key="1">
    <source>
        <dbReference type="EMBL" id="MER9284170.1"/>
    </source>
</evidence>
<comment type="caution">
    <text evidence="1">The sequence shown here is derived from an EMBL/GenBank/DDBJ whole genome shotgun (WGS) entry which is preliminary data.</text>
</comment>
<keyword evidence="2" id="KW-1185">Reference proteome</keyword>
<protein>
    <submittedName>
        <fullName evidence="1">Uncharacterized protein</fullName>
    </submittedName>
</protein>
<evidence type="ECO:0000313" key="2">
    <source>
        <dbReference type="Proteomes" id="UP001480082"/>
    </source>
</evidence>
<gene>
    <name evidence="1" type="ORF">NKI81_09410</name>
</gene>
<accession>A0ACC6SWM2</accession>
<dbReference type="Proteomes" id="UP001480082">
    <property type="component" value="Unassembled WGS sequence"/>
</dbReference>
<proteinExistence type="predicted"/>
<sequence>MDQDEFENDWVFPHRVDVSSEGLVFFNFVDAADTAVQWHPGFLGERTISANTQVIVCGYPDVGPEVRLLVPGQYSARAKLPASARTNLTWLFPETDSEQSSQAELVDAIAGIRKLIASNSFDVVRQLLTYVSGMDGKPDIMVAALRAANTARRKIPGWKNIIERAKSALASRHLDADRLLKGL</sequence>
<reference evidence="1 2" key="1">
    <citation type="journal article" date="2024" name="Proc. Natl. Acad. Sci. U.S.A.">
        <title>The evolutionary genomics of adaptation to stress in wild rhizobium bacteria.</title>
        <authorList>
            <person name="Kehlet-Delgado H."/>
            <person name="Montoya A.P."/>
            <person name="Jensen K.T."/>
            <person name="Wendlandt C.E."/>
            <person name="Dexheimer C."/>
            <person name="Roberts M."/>
            <person name="Torres Martinez L."/>
            <person name="Friesen M.L."/>
            <person name="Griffitts J.S."/>
            <person name="Porter S.S."/>
        </authorList>
    </citation>
    <scope>NUCLEOTIDE SEQUENCE [LARGE SCALE GENOMIC DNA]</scope>
    <source>
        <strain evidence="1 2">M0468</strain>
    </source>
</reference>
<dbReference type="EMBL" id="JAMYRI010000004">
    <property type="protein sequence ID" value="MER9284170.1"/>
    <property type="molecule type" value="Genomic_DNA"/>
</dbReference>
<organism evidence="1 2">
    <name type="scientific">Mesorhizobium australicum</name>
    <dbReference type="NCBI Taxonomy" id="536018"/>
    <lineage>
        <taxon>Bacteria</taxon>
        <taxon>Pseudomonadati</taxon>
        <taxon>Pseudomonadota</taxon>
        <taxon>Alphaproteobacteria</taxon>
        <taxon>Hyphomicrobiales</taxon>
        <taxon>Phyllobacteriaceae</taxon>
        <taxon>Mesorhizobium</taxon>
    </lineage>
</organism>
<name>A0ACC6SWM2_9HYPH</name>